<organism evidence="1 2">
    <name type="scientific">Roseivivax halotolerans</name>
    <dbReference type="NCBI Taxonomy" id="93684"/>
    <lineage>
        <taxon>Bacteria</taxon>
        <taxon>Pseudomonadati</taxon>
        <taxon>Pseudomonadota</taxon>
        <taxon>Alphaproteobacteria</taxon>
        <taxon>Rhodobacterales</taxon>
        <taxon>Roseobacteraceae</taxon>
        <taxon>Roseivivax</taxon>
    </lineage>
</organism>
<dbReference type="Pfam" id="PF00132">
    <property type="entry name" value="Hexapep"/>
    <property type="match status" value="1"/>
</dbReference>
<evidence type="ECO:0000313" key="2">
    <source>
        <dbReference type="Proteomes" id="UP000243106"/>
    </source>
</evidence>
<dbReference type="PANTHER" id="PTHR13061:SF29">
    <property type="entry name" value="GAMMA CARBONIC ANHYDRASE-LIKE 1, MITOCHONDRIAL-RELATED"/>
    <property type="match status" value="1"/>
</dbReference>
<gene>
    <name evidence="1" type="ORF">SAMN05421853_11369</name>
</gene>
<dbReference type="AlphaFoldDB" id="A0A1I5ZZB7"/>
<reference evidence="2" key="1">
    <citation type="submission" date="2016-10" db="EMBL/GenBank/DDBJ databases">
        <authorList>
            <person name="Varghese N."/>
            <person name="Submissions S."/>
        </authorList>
    </citation>
    <scope>NUCLEOTIDE SEQUENCE [LARGE SCALE GENOMIC DNA]</scope>
    <source>
        <strain evidence="2">JCM 10271</strain>
    </source>
</reference>
<keyword evidence="2" id="KW-1185">Reference proteome</keyword>
<dbReference type="InterPro" id="IPR050484">
    <property type="entry name" value="Transf_Hexapept/Carb_Anhydrase"/>
</dbReference>
<dbReference type="RefSeq" id="WP_093014511.1">
    <property type="nucleotide sequence ID" value="NZ_FOXV01000013.1"/>
</dbReference>
<dbReference type="Gene3D" id="2.160.10.10">
    <property type="entry name" value="Hexapeptide repeat proteins"/>
    <property type="match status" value="1"/>
</dbReference>
<sequence length="173" mass="18063">MTLFALDDVKPTIDESAWVAHDANVIGQVILGAKASVWFGATLRGDNEPITVGDGTNIQENVVCHTDPGCPLTIGAGCTIGHKVMLHGCIIGENTLIGMGATILNGAKIGKNCLIGAGALVTEDKEIPDGSLVMGMPGKVVRELDAQAIQMLQASALKYQENAARFRDGLKPV</sequence>
<dbReference type="SUPFAM" id="SSF51161">
    <property type="entry name" value="Trimeric LpxA-like enzymes"/>
    <property type="match status" value="1"/>
</dbReference>
<accession>A0A1I5ZZB7</accession>
<dbReference type="CDD" id="cd04645">
    <property type="entry name" value="LbH_gamma_CA_like"/>
    <property type="match status" value="1"/>
</dbReference>
<dbReference type="InterPro" id="IPR047324">
    <property type="entry name" value="LbH_gamma_CA-like"/>
</dbReference>
<proteinExistence type="predicted"/>
<dbReference type="GO" id="GO:0016740">
    <property type="term" value="F:transferase activity"/>
    <property type="evidence" value="ECO:0007669"/>
    <property type="project" value="UniProtKB-KW"/>
</dbReference>
<dbReference type="Proteomes" id="UP000243106">
    <property type="component" value="Unassembled WGS sequence"/>
</dbReference>
<dbReference type="EMBL" id="FOXV01000013">
    <property type="protein sequence ID" value="SFQ61809.1"/>
    <property type="molecule type" value="Genomic_DNA"/>
</dbReference>
<dbReference type="InterPro" id="IPR011004">
    <property type="entry name" value="Trimer_LpxA-like_sf"/>
</dbReference>
<protein>
    <submittedName>
        <fullName evidence="1">Carbonic anhydrase or acetyltransferase, isoleucine patch superfamily</fullName>
    </submittedName>
</protein>
<name>A0A1I5ZZB7_9RHOB</name>
<dbReference type="PANTHER" id="PTHR13061">
    <property type="entry name" value="DYNACTIN SUBUNIT P25"/>
    <property type="match status" value="1"/>
</dbReference>
<dbReference type="InterPro" id="IPR001451">
    <property type="entry name" value="Hexapep"/>
</dbReference>
<evidence type="ECO:0000313" key="1">
    <source>
        <dbReference type="EMBL" id="SFQ61809.1"/>
    </source>
</evidence>
<dbReference type="STRING" id="93684.SAMN05421853_11369"/>
<keyword evidence="1" id="KW-0808">Transferase</keyword>